<dbReference type="InterPro" id="IPR036615">
    <property type="entry name" value="Mur_ligase_C_dom_sf"/>
</dbReference>
<keyword evidence="5" id="KW-0067">ATP-binding</keyword>
<accession>A0A485M3E6</accession>
<dbReference type="InterPro" id="IPR000713">
    <property type="entry name" value="Mur_ligase_N"/>
</dbReference>
<feature type="domain" description="Mur ligase N-terminal catalytic" evidence="11">
    <location>
        <begin position="25"/>
        <end position="72"/>
    </location>
</feature>
<dbReference type="Pfam" id="PF01225">
    <property type="entry name" value="Mur_ligase"/>
    <property type="match status" value="1"/>
</dbReference>
<dbReference type="InterPro" id="IPR005863">
    <property type="entry name" value="UDP-N-AcMur_synth"/>
</dbReference>
<evidence type="ECO:0000313" key="14">
    <source>
        <dbReference type="EMBL" id="VFU17241.1"/>
    </source>
</evidence>
<dbReference type="GO" id="GO:0005524">
    <property type="term" value="F:ATP binding"/>
    <property type="evidence" value="ECO:0007669"/>
    <property type="project" value="UniProtKB-KW"/>
</dbReference>
<dbReference type="PANTHER" id="PTHR43024:SF1">
    <property type="entry name" value="UDP-N-ACETYLMURAMOYL-TRIPEPTIDE--D-ALANYL-D-ALANINE LIGASE"/>
    <property type="match status" value="1"/>
</dbReference>
<keyword evidence="6" id="KW-0133">Cell shape</keyword>
<evidence type="ECO:0000256" key="8">
    <source>
        <dbReference type="ARBA" id="ARBA00023306"/>
    </source>
</evidence>
<keyword evidence="4" id="KW-0547">Nucleotide-binding</keyword>
<dbReference type="GO" id="GO:0071555">
    <property type="term" value="P:cell wall organization"/>
    <property type="evidence" value="ECO:0007669"/>
    <property type="project" value="UniProtKB-KW"/>
</dbReference>
<dbReference type="AlphaFoldDB" id="A0A485M3E6"/>
<dbReference type="InterPro" id="IPR004101">
    <property type="entry name" value="Mur_ligase_C"/>
</dbReference>
<name>A0A485M3E6_9ZZZZ</name>
<dbReference type="Gene3D" id="3.90.190.20">
    <property type="entry name" value="Mur ligase, C-terminal domain"/>
    <property type="match status" value="1"/>
</dbReference>
<dbReference type="Pfam" id="PF02875">
    <property type="entry name" value="Mur_ligase_C"/>
    <property type="match status" value="1"/>
</dbReference>
<dbReference type="SUPFAM" id="SSF63418">
    <property type="entry name" value="MurE/MurF N-terminal domain"/>
    <property type="match status" value="1"/>
</dbReference>
<dbReference type="SUPFAM" id="SSF53244">
    <property type="entry name" value="MurD-like peptide ligases, peptide-binding domain"/>
    <property type="match status" value="1"/>
</dbReference>
<keyword evidence="3" id="KW-0132">Cell division</keyword>
<keyword evidence="9" id="KW-0961">Cell wall biogenesis/degradation</keyword>
<evidence type="ECO:0000256" key="10">
    <source>
        <dbReference type="ARBA" id="ARBA00031461"/>
    </source>
</evidence>
<dbReference type="HAMAP" id="MF_02019">
    <property type="entry name" value="MurF"/>
    <property type="match status" value="1"/>
</dbReference>
<keyword evidence="1" id="KW-0963">Cytoplasm</keyword>
<keyword evidence="7" id="KW-0573">Peptidoglycan synthesis</keyword>
<dbReference type="InterPro" id="IPR036565">
    <property type="entry name" value="Mur-like_cat_sf"/>
</dbReference>
<evidence type="ECO:0000256" key="3">
    <source>
        <dbReference type="ARBA" id="ARBA00022618"/>
    </source>
</evidence>
<evidence type="ECO:0000256" key="2">
    <source>
        <dbReference type="ARBA" id="ARBA00022598"/>
    </source>
</evidence>
<dbReference type="NCBIfam" id="TIGR01143">
    <property type="entry name" value="murF"/>
    <property type="match status" value="1"/>
</dbReference>
<dbReference type="InterPro" id="IPR013221">
    <property type="entry name" value="Mur_ligase_cen"/>
</dbReference>
<reference evidence="14" key="1">
    <citation type="submission" date="2019-03" db="EMBL/GenBank/DDBJ databases">
        <authorList>
            <person name="Hao L."/>
        </authorList>
    </citation>
    <scope>NUCLEOTIDE SEQUENCE</scope>
</reference>
<dbReference type="GO" id="GO:0008360">
    <property type="term" value="P:regulation of cell shape"/>
    <property type="evidence" value="ECO:0007669"/>
    <property type="project" value="UniProtKB-KW"/>
</dbReference>
<evidence type="ECO:0000259" key="12">
    <source>
        <dbReference type="Pfam" id="PF02875"/>
    </source>
</evidence>
<feature type="domain" description="Mur ligase C-terminal" evidence="12">
    <location>
        <begin position="317"/>
        <end position="441"/>
    </location>
</feature>
<organism evidence="14">
    <name type="scientific">anaerobic digester metagenome</name>
    <dbReference type="NCBI Taxonomy" id="1263854"/>
    <lineage>
        <taxon>unclassified sequences</taxon>
        <taxon>metagenomes</taxon>
        <taxon>ecological metagenomes</taxon>
    </lineage>
</organism>
<dbReference type="PANTHER" id="PTHR43024">
    <property type="entry name" value="UDP-N-ACETYLMURAMOYL-TRIPEPTIDE--D-ALANYL-D-ALANINE LIGASE"/>
    <property type="match status" value="1"/>
</dbReference>
<feature type="domain" description="Mur ligase central" evidence="13">
    <location>
        <begin position="107"/>
        <end position="294"/>
    </location>
</feature>
<dbReference type="Gene3D" id="3.40.1390.10">
    <property type="entry name" value="MurE/MurF, N-terminal domain"/>
    <property type="match status" value="1"/>
</dbReference>
<evidence type="ECO:0000256" key="4">
    <source>
        <dbReference type="ARBA" id="ARBA00022741"/>
    </source>
</evidence>
<dbReference type="InterPro" id="IPR035911">
    <property type="entry name" value="MurE/MurF_N"/>
</dbReference>
<proteinExistence type="inferred from homology"/>
<dbReference type="GO" id="GO:0009252">
    <property type="term" value="P:peptidoglycan biosynthetic process"/>
    <property type="evidence" value="ECO:0007669"/>
    <property type="project" value="UniProtKB-KW"/>
</dbReference>
<protein>
    <recommendedName>
        <fullName evidence="10">UDP-MurNAc-pentapeptide synthetase</fullName>
    </recommendedName>
</protein>
<keyword evidence="8" id="KW-0131">Cell cycle</keyword>
<dbReference type="GO" id="GO:0051301">
    <property type="term" value="P:cell division"/>
    <property type="evidence" value="ECO:0007669"/>
    <property type="project" value="UniProtKB-KW"/>
</dbReference>
<sequence length="456" mass="48794">MRLAAYDAAECTGGTVAYGSPETVFTGVSTDTRTIRRGDLFVALAGERFDGHAFVNEAFSRGAAGAVVMQDGFRGPGTVISVDDTLAALGDIAAFIRNQYHPVVVGITGSAGKTTTKELCASILSLEGTCLKTEKNYNNLIGVPLSVLGLSDEHRFAVIEMGTNRFGEIDRLASIVRPRASILTNINPVHLSGFRSIAGVIREKQAIFSHTAQNGFAVIDPHQEHMDKVVIPSHLARFTYSRLGKADVTLKEVLHQGLDGTEIVMAAAGREIRTKVPLPGMHNVVNALAAAACALALGIDPEKISRGIADARFPGMRSEVIVHRGVSIINDSYNANPASMKAALEVLVESPNTYRVAVLGDMLELGKEAEHWHAELGKWVAKAGVDRLVVTGEMARTVADEALRQGMDPHSVRIALNHEEILGHLLDVLDRDAAVLVKASRGLHLDDVVTRLKAVG</sequence>
<evidence type="ECO:0000259" key="11">
    <source>
        <dbReference type="Pfam" id="PF01225"/>
    </source>
</evidence>
<dbReference type="InterPro" id="IPR051046">
    <property type="entry name" value="MurCDEF_CellWall_CoF430Synth"/>
</dbReference>
<dbReference type="SUPFAM" id="SSF53623">
    <property type="entry name" value="MurD-like peptide ligases, catalytic domain"/>
    <property type="match status" value="1"/>
</dbReference>
<evidence type="ECO:0000256" key="5">
    <source>
        <dbReference type="ARBA" id="ARBA00022840"/>
    </source>
</evidence>
<dbReference type="EMBL" id="CAADRM010000130">
    <property type="protein sequence ID" value="VFU17241.1"/>
    <property type="molecule type" value="Genomic_DNA"/>
</dbReference>
<dbReference type="Pfam" id="PF08245">
    <property type="entry name" value="Mur_ligase_M"/>
    <property type="match status" value="1"/>
</dbReference>
<evidence type="ECO:0000256" key="9">
    <source>
        <dbReference type="ARBA" id="ARBA00023316"/>
    </source>
</evidence>
<dbReference type="GO" id="GO:0047480">
    <property type="term" value="F:UDP-N-acetylmuramoyl-tripeptide-D-alanyl-D-alanine ligase activity"/>
    <property type="evidence" value="ECO:0007669"/>
    <property type="project" value="InterPro"/>
</dbReference>
<evidence type="ECO:0000256" key="7">
    <source>
        <dbReference type="ARBA" id="ARBA00022984"/>
    </source>
</evidence>
<keyword evidence="2 14" id="KW-0436">Ligase</keyword>
<evidence type="ECO:0000256" key="6">
    <source>
        <dbReference type="ARBA" id="ARBA00022960"/>
    </source>
</evidence>
<evidence type="ECO:0000256" key="1">
    <source>
        <dbReference type="ARBA" id="ARBA00022490"/>
    </source>
</evidence>
<dbReference type="Gene3D" id="3.40.1190.10">
    <property type="entry name" value="Mur-like, catalytic domain"/>
    <property type="match status" value="1"/>
</dbReference>
<gene>
    <name evidence="14" type="primary">murF</name>
    <name evidence="14" type="ORF">SCFA_640017</name>
</gene>
<evidence type="ECO:0000259" key="13">
    <source>
        <dbReference type="Pfam" id="PF08245"/>
    </source>
</evidence>